<organism evidence="3 4">
    <name type="scientific">Flavobacterium fragile</name>
    <dbReference type="NCBI Taxonomy" id="2949085"/>
    <lineage>
        <taxon>Bacteria</taxon>
        <taxon>Pseudomonadati</taxon>
        <taxon>Bacteroidota</taxon>
        <taxon>Flavobacteriia</taxon>
        <taxon>Flavobacteriales</taxon>
        <taxon>Flavobacteriaceae</taxon>
        <taxon>Flavobacterium</taxon>
    </lineage>
</organism>
<dbReference type="InterPro" id="IPR044023">
    <property type="entry name" value="Ig_7"/>
</dbReference>
<dbReference type="InterPro" id="IPR011628">
    <property type="entry name" value="Cleaved_adhesin"/>
</dbReference>
<dbReference type="PANTHER" id="PTHR46708:SF2">
    <property type="entry name" value="FIBRONECTIN TYPE-III DOMAIN-CONTAINING PROTEIN"/>
    <property type="match status" value="1"/>
</dbReference>
<evidence type="ECO:0000313" key="3">
    <source>
        <dbReference type="EMBL" id="MCL9769297.1"/>
    </source>
</evidence>
<feature type="domain" description="Fibronectin type-III" evidence="2">
    <location>
        <begin position="968"/>
        <end position="1059"/>
    </location>
</feature>
<dbReference type="Pfam" id="PF00041">
    <property type="entry name" value="fn3"/>
    <property type="match status" value="2"/>
</dbReference>
<dbReference type="SUPFAM" id="SSF49265">
    <property type="entry name" value="Fibronectin type III"/>
    <property type="match status" value="5"/>
</dbReference>
<feature type="domain" description="Fibronectin type-III" evidence="2">
    <location>
        <begin position="439"/>
        <end position="531"/>
    </location>
</feature>
<evidence type="ECO:0000313" key="4">
    <source>
        <dbReference type="Proteomes" id="UP001203342"/>
    </source>
</evidence>
<proteinExistence type="predicted"/>
<dbReference type="InterPro" id="IPR026341">
    <property type="entry name" value="T9SS_type_B"/>
</dbReference>
<keyword evidence="1" id="KW-0677">Repeat</keyword>
<gene>
    <name evidence="3" type="ORF">NAT47_02610</name>
</gene>
<dbReference type="Gene3D" id="2.60.120.200">
    <property type="match status" value="4"/>
</dbReference>
<comment type="caution">
    <text evidence="3">The sequence shown here is derived from an EMBL/GenBank/DDBJ whole genome shotgun (WGS) entry which is preliminary data.</text>
</comment>
<dbReference type="Pfam" id="PF13585">
    <property type="entry name" value="CHU_C"/>
    <property type="match status" value="1"/>
</dbReference>
<dbReference type="PANTHER" id="PTHR46708">
    <property type="entry name" value="TENASCIN"/>
    <property type="match status" value="1"/>
</dbReference>
<dbReference type="SMART" id="SM00060">
    <property type="entry name" value="FN3"/>
    <property type="match status" value="5"/>
</dbReference>
<dbReference type="CDD" id="cd00063">
    <property type="entry name" value="FN3"/>
    <property type="match status" value="2"/>
</dbReference>
<sequence>MILLFGFFSNSTSAQLTLQDFNSGIPASWAITSNQTVSNNWGPTTATGGYQNTPGAVVNPALNNTVGVTAEYYFITPQFITPANSEIRFLTKQGSFTNRGTIYQLRLSTAVQPDIASFNVVLQSWTEAQLNVSATTFEEKIVTIPSIPQGVPVFLAFVAITQQTGTTATSGDSWFIDNVRVIESCSQVTGIVSTMSANSGLISWNHSSATNFEIQIVPQGSGIGASGTPVNGFSYNATGLTDGTNYDVYIKTICDATTASQWAGPFPVTTARLGLSCATPIVIPNTVTSTPYVLSSNLSLFHDFQNYTPMNSQGLSCQPVGQTMNWLEGDHAILSYTPTVSGLVNISQVATVNSASGCYNASSSVFVFDSCSGIGSTANCLAAVVTGSSAGNSVQIENLFLQGGQTYYFVISSPYQYYPDRPGASVCFTFTLSAPTCPRPSGLAYENLLHNNVTLSWENPQNLVSNWEYVVKLASDGVPAAGDIITPTNTNTNVNVSGLNPNTRYHLYVRSVCGGVPGEWSSPLLFRTQCTTFSTPYSTQFTNATDAEPQCWTSLDLNRDGRIFVYSGAPDSPPVQGQIVRLRTSDSGNQTNDMLVSPRINFDGVNQKQIRFKYKGFGGYTNATGYVLGESSFMMKLSTTGIGPNNFTTELLPIATYETGNNYVEMIVVVPANIVGEVNIAWYLPPGYINTSTNFYIDDVYIEDLPACSPPSYPGVTAGTITQTSAQFYWTNGYNNSQWEIAVQPLNSGVPTGSGELVTSNPFIKTGLTPSTRYEYYIRTYCNTTEQSVWVGPVPFNTLCDAQPVPYFESLNTVDVNTKKFCWSVINRNGDRNSVWTIGDTEASISGRDLFMNPFVSYDDYLVSAQVNVVGQKMLKYKYKVASNIFNPVERGNFEVIMSSSPDFSTYTVLIPAHDFTNVDYQENFVIFNGTGPAYFAFHLPSNMSNPRNTGLVFIDDFSIEDAPLCPNPSDLLVSNIGTNTATLTWTTGFSETQWEVVIQDPSLGTPSGSGTIVNITPTFNATGLTENTVYEYYVRAVCGSNGNSEWIGPFEFRTICSPYSTPFTETFDSNSLTESCWKVVDNNQNSNFWGLNQPVNPIFGDQMAAIFSGTNGNNDDWLISPTLMVRPNQRLRFYYKTLSSNFEEDLKVRVSTNGTDISQFTTILYENNYLTSTATGTTAGSNIITVADAQGARVGDRVWIPGWPLPYPTNVASISGNTITLTNAATLTLAGPLSVEFIHEVINNTEVREMVINLTNITVPSNINIAFQVPYYPPNAWNYRGQFLFIDQVIIEDIPSCPPVYNVAINANTITDTSAEVNWDSGSNETQWEISIQPYGSPAPSGNTLPQYLQTTTSHPYLISGLTPSTRYQIYVRAICSGTNQSVWSGPFDLLTKCDLTNICLYTITLDNGTTGRAQESINVMQNNQMIQALRFPTNTTPLDYQVYLCRGMEFSLYWQGQGNGTQYSNAQVTIRDYQGNIVWTSPRGMGSINATIYSGVSNCGAVTCPQPTNLAVSNLGVLSWTPGGTETQWEVFVQPLALGSLPQSGVIVNTPSYTPQASDFINSLTGTNEFFVRAVCSASDKSYWSGPKVFVKNDEASTAIVLPVNTGGTCTNKGTQASFLGATVSPEMSSCGGLNGGDIWYEFVATSKVHTVELSNFGPGSYYTGASSSNGTWPRTIITLYEVQPDGTLFQKACSENNAIVAEYASECVIGSTYKIRVAYNGVTPNNKKFDICVSTPADLCERNAFNYSFEKLPMQSVTGISTIIDGTVTPGWRVSTNWGTMFFQEEGNSPGIIPYEGGQCLQLTHDNASTWNPADPNIKGLYKDFDTSEIQKMSYSFASASRLASAPGTTLELWAGPPTGPFTMVTEHTSATLVWSLIEGIYNVPQGQTTTRFIFRVRNYEIGHLLDAANFKPITNIVTQDTTISCNQIVTVQANGVGQWIADANNPAETIIQDSNSNTTTVSGFNTPGVYVYHWKTRYCEESLTLTYQGISEVPTVTTPVIYCATETATQLTATAPSGYTLEWYTVAVGGTGDANAPTPSTATVGTTTYYVALVDGNGCAGPRTAIEVVVNELITPVVDFTYDSNEYCTSGTNPMLIPSTGFTSGGTYSAAPSGLTIDSATGAINLATSLAGTYQITYDLPRVDCTLAGSATFTLNVTKAVAFEIESSCDSQIMYLNVIPTDGADLSGVNYIWQDGNGNTIGTNAPTLNVNDYLALNSTISLPTTLTVTTTELACEFSQSYVLEANKCSLIPRGISPNGDGDNDTFDLTGLGAREVSIFNRYGREVYSYSGNYTNQWKGTEKNGSNLPDGTYFYSITLQNGDTVTGWVYVIRQF</sequence>
<dbReference type="InterPro" id="IPR050991">
    <property type="entry name" value="ECM_Regulatory_Proteins"/>
</dbReference>
<reference evidence="3 4" key="1">
    <citation type="submission" date="2022-05" db="EMBL/GenBank/DDBJ databases">
        <title>Flavobacterium sp., isolated from activated sludge.</title>
        <authorList>
            <person name="Ran Q."/>
        </authorList>
    </citation>
    <scope>NUCLEOTIDE SEQUENCE [LARGE SCALE GENOMIC DNA]</scope>
    <source>
        <strain evidence="3 4">HXWNR69</strain>
    </source>
</reference>
<keyword evidence="4" id="KW-1185">Reference proteome</keyword>
<evidence type="ECO:0000259" key="2">
    <source>
        <dbReference type="PROSITE" id="PS50853"/>
    </source>
</evidence>
<evidence type="ECO:0000256" key="1">
    <source>
        <dbReference type="ARBA" id="ARBA00022737"/>
    </source>
</evidence>
<dbReference type="Pfam" id="PF19081">
    <property type="entry name" value="Ig_7"/>
    <property type="match status" value="1"/>
</dbReference>
<dbReference type="RefSeq" id="WP_250579974.1">
    <property type="nucleotide sequence ID" value="NZ_JAMLJN010000002.1"/>
</dbReference>
<feature type="domain" description="Fibronectin type-III" evidence="2">
    <location>
        <begin position="710"/>
        <end position="801"/>
    </location>
</feature>
<dbReference type="PROSITE" id="PS50853">
    <property type="entry name" value="FN3"/>
    <property type="match status" value="5"/>
</dbReference>
<dbReference type="Proteomes" id="UP001203342">
    <property type="component" value="Unassembled WGS sequence"/>
</dbReference>
<protein>
    <submittedName>
        <fullName evidence="3">Choice-of-anchor J domain-containing protein</fullName>
    </submittedName>
</protein>
<dbReference type="Pfam" id="PF07675">
    <property type="entry name" value="Cleaved_Adhesin"/>
    <property type="match status" value="2"/>
</dbReference>
<dbReference type="EMBL" id="JAMLJN010000002">
    <property type="protein sequence ID" value="MCL9769297.1"/>
    <property type="molecule type" value="Genomic_DNA"/>
</dbReference>
<dbReference type="InterPro" id="IPR003961">
    <property type="entry name" value="FN3_dom"/>
</dbReference>
<feature type="domain" description="Fibronectin type-III" evidence="2">
    <location>
        <begin position="184"/>
        <end position="273"/>
    </location>
</feature>
<dbReference type="InterPro" id="IPR013783">
    <property type="entry name" value="Ig-like_fold"/>
</dbReference>
<accession>A0ABT0TEA2</accession>
<feature type="domain" description="Fibronectin type-III" evidence="2">
    <location>
        <begin position="1300"/>
        <end position="1396"/>
    </location>
</feature>
<dbReference type="Gene3D" id="2.60.40.10">
    <property type="entry name" value="Immunoglobulins"/>
    <property type="match status" value="5"/>
</dbReference>
<dbReference type="InterPro" id="IPR036116">
    <property type="entry name" value="FN3_sf"/>
</dbReference>
<name>A0ABT0TEA2_9FLAO</name>
<dbReference type="NCBIfam" id="NF038128">
    <property type="entry name" value="choice_anch_J"/>
    <property type="match status" value="4"/>
</dbReference>
<dbReference type="NCBIfam" id="TIGR04131">
    <property type="entry name" value="Bac_Flav_CTERM"/>
    <property type="match status" value="1"/>
</dbReference>